<dbReference type="EMBL" id="NEDP02004861">
    <property type="protein sequence ID" value="OWF44181.1"/>
    <property type="molecule type" value="Genomic_DNA"/>
</dbReference>
<keyword evidence="1" id="KW-0175">Coiled coil</keyword>
<protein>
    <submittedName>
        <fullName evidence="3">Short-chain collagen C4</fullName>
    </submittedName>
</protein>
<name>A0A210Q637_MIZYE</name>
<dbReference type="Proteomes" id="UP000242188">
    <property type="component" value="Unassembled WGS sequence"/>
</dbReference>
<keyword evidence="2" id="KW-0472">Membrane</keyword>
<dbReference type="AlphaFoldDB" id="A0A210Q637"/>
<evidence type="ECO:0000256" key="2">
    <source>
        <dbReference type="SAM" id="Phobius"/>
    </source>
</evidence>
<gene>
    <name evidence="3" type="ORF">KP79_PYT01740</name>
</gene>
<dbReference type="GO" id="GO:0005581">
    <property type="term" value="C:collagen trimer"/>
    <property type="evidence" value="ECO:0007669"/>
    <property type="project" value="UniProtKB-KW"/>
</dbReference>
<dbReference type="GO" id="GO:0005615">
    <property type="term" value="C:extracellular space"/>
    <property type="evidence" value="ECO:0007669"/>
    <property type="project" value="TreeGrafter"/>
</dbReference>
<sequence length="278" mass="31072">MASSNFDQDNVVRCKMNRRDIALVFIAVLVLIQGAVTVYIIVANKQTTNGELQTKLQMQQDEIEKQQDENKKQKDEIKEHQDKLTSIYSELEKAKTNQGVVYVRWGRKDCPGNGTETVYSGYAGGSYYNHAGAAVDYVCLPPDPSWGPKKDIRSYAPGYMYGAEYEDEVLFNKNYKNKDVPCAVCRSSNQSTSIMIPARTTCYTGWDEAYHGYLASGYNSHVAASQYVCVDEIPQALIGGGSSDDNGKLFYQVRTRCGSLKCPPYEEDKVLSCVVCMK</sequence>
<keyword evidence="3" id="KW-0176">Collagen</keyword>
<accession>A0A210Q637</accession>
<organism evidence="3 4">
    <name type="scientific">Mizuhopecten yessoensis</name>
    <name type="common">Japanese scallop</name>
    <name type="synonym">Patinopecten yessoensis</name>
    <dbReference type="NCBI Taxonomy" id="6573"/>
    <lineage>
        <taxon>Eukaryota</taxon>
        <taxon>Metazoa</taxon>
        <taxon>Spiralia</taxon>
        <taxon>Lophotrochozoa</taxon>
        <taxon>Mollusca</taxon>
        <taxon>Bivalvia</taxon>
        <taxon>Autobranchia</taxon>
        <taxon>Pteriomorphia</taxon>
        <taxon>Pectinida</taxon>
        <taxon>Pectinoidea</taxon>
        <taxon>Pectinidae</taxon>
        <taxon>Mizuhopecten</taxon>
    </lineage>
</organism>
<evidence type="ECO:0000256" key="1">
    <source>
        <dbReference type="SAM" id="Coils"/>
    </source>
</evidence>
<keyword evidence="4" id="KW-1185">Reference proteome</keyword>
<reference evidence="3 4" key="1">
    <citation type="journal article" date="2017" name="Nat. Ecol. Evol.">
        <title>Scallop genome provides insights into evolution of bilaterian karyotype and development.</title>
        <authorList>
            <person name="Wang S."/>
            <person name="Zhang J."/>
            <person name="Jiao W."/>
            <person name="Li J."/>
            <person name="Xun X."/>
            <person name="Sun Y."/>
            <person name="Guo X."/>
            <person name="Huan P."/>
            <person name="Dong B."/>
            <person name="Zhang L."/>
            <person name="Hu X."/>
            <person name="Sun X."/>
            <person name="Wang J."/>
            <person name="Zhao C."/>
            <person name="Wang Y."/>
            <person name="Wang D."/>
            <person name="Huang X."/>
            <person name="Wang R."/>
            <person name="Lv J."/>
            <person name="Li Y."/>
            <person name="Zhang Z."/>
            <person name="Liu B."/>
            <person name="Lu W."/>
            <person name="Hui Y."/>
            <person name="Liang J."/>
            <person name="Zhou Z."/>
            <person name="Hou R."/>
            <person name="Li X."/>
            <person name="Liu Y."/>
            <person name="Li H."/>
            <person name="Ning X."/>
            <person name="Lin Y."/>
            <person name="Zhao L."/>
            <person name="Xing Q."/>
            <person name="Dou J."/>
            <person name="Li Y."/>
            <person name="Mao J."/>
            <person name="Guo H."/>
            <person name="Dou H."/>
            <person name="Li T."/>
            <person name="Mu C."/>
            <person name="Jiang W."/>
            <person name="Fu Q."/>
            <person name="Fu X."/>
            <person name="Miao Y."/>
            <person name="Liu J."/>
            <person name="Yu Q."/>
            <person name="Li R."/>
            <person name="Liao H."/>
            <person name="Li X."/>
            <person name="Kong Y."/>
            <person name="Jiang Z."/>
            <person name="Chourrout D."/>
            <person name="Li R."/>
            <person name="Bao Z."/>
        </authorList>
    </citation>
    <scope>NUCLEOTIDE SEQUENCE [LARGE SCALE GENOMIC DNA]</scope>
    <source>
        <strain evidence="3 4">PY_sf001</strain>
    </source>
</reference>
<dbReference type="InterPro" id="IPR051077">
    <property type="entry name" value="Ca-dependent_lectin"/>
</dbReference>
<evidence type="ECO:0000313" key="4">
    <source>
        <dbReference type="Proteomes" id="UP000242188"/>
    </source>
</evidence>
<feature type="transmembrane region" description="Helical" evidence="2">
    <location>
        <begin position="21"/>
        <end position="42"/>
    </location>
</feature>
<dbReference type="PANTHER" id="PTHR24024:SF18">
    <property type="entry name" value="SHORT-CHAIN COLLAGEN C4-LIKE"/>
    <property type="match status" value="1"/>
</dbReference>
<keyword evidence="2" id="KW-0812">Transmembrane</keyword>
<evidence type="ECO:0000313" key="3">
    <source>
        <dbReference type="EMBL" id="OWF44181.1"/>
    </source>
</evidence>
<dbReference type="PANTHER" id="PTHR24024">
    <property type="entry name" value="PULMONARY SURFACTANT-ASSOCIATED PROTEIN A"/>
    <property type="match status" value="1"/>
</dbReference>
<feature type="coiled-coil region" evidence="1">
    <location>
        <begin position="49"/>
        <end position="97"/>
    </location>
</feature>
<keyword evidence="2" id="KW-1133">Transmembrane helix</keyword>
<proteinExistence type="predicted"/>
<dbReference type="OrthoDB" id="6122741at2759"/>
<comment type="caution">
    <text evidence="3">The sequence shown here is derived from an EMBL/GenBank/DDBJ whole genome shotgun (WGS) entry which is preliminary data.</text>
</comment>